<accession>A0A224Y3G7</accession>
<sequence length="79" mass="8662">MRDSKLSNILLLSLSLFNFLIVAFKVLKSGLSAGSSAQQRFINADTSSSQQRSLVEGRKHLAPLQFFTLSTISRGCSEI</sequence>
<dbReference type="EMBL" id="GFTR01000804">
    <property type="protein sequence ID" value="JAW15622.1"/>
    <property type="molecule type" value="Transcribed_RNA"/>
</dbReference>
<keyword evidence="1" id="KW-0472">Membrane</keyword>
<keyword evidence="1" id="KW-1133">Transmembrane helix</keyword>
<evidence type="ECO:0000313" key="2">
    <source>
        <dbReference type="EMBL" id="JAW15622.1"/>
    </source>
</evidence>
<evidence type="ECO:0000256" key="1">
    <source>
        <dbReference type="SAM" id="Phobius"/>
    </source>
</evidence>
<proteinExistence type="predicted"/>
<keyword evidence="1" id="KW-0812">Transmembrane</keyword>
<feature type="transmembrane region" description="Helical" evidence="1">
    <location>
        <begin position="6"/>
        <end position="27"/>
    </location>
</feature>
<dbReference type="AlphaFoldDB" id="A0A224Y3G7"/>
<organism evidence="2">
    <name type="scientific">Panstrongylus lignarius</name>
    <dbReference type="NCBI Taxonomy" id="156445"/>
    <lineage>
        <taxon>Eukaryota</taxon>
        <taxon>Metazoa</taxon>
        <taxon>Ecdysozoa</taxon>
        <taxon>Arthropoda</taxon>
        <taxon>Hexapoda</taxon>
        <taxon>Insecta</taxon>
        <taxon>Pterygota</taxon>
        <taxon>Neoptera</taxon>
        <taxon>Paraneoptera</taxon>
        <taxon>Hemiptera</taxon>
        <taxon>Heteroptera</taxon>
        <taxon>Panheteroptera</taxon>
        <taxon>Cimicomorpha</taxon>
        <taxon>Reduviidae</taxon>
        <taxon>Triatominae</taxon>
        <taxon>Panstrongylus</taxon>
    </lineage>
</organism>
<protein>
    <submittedName>
        <fullName evidence="2">Putative secreted protein</fullName>
    </submittedName>
</protein>
<reference evidence="2" key="1">
    <citation type="journal article" date="2018" name="PLoS Negl. Trop. Dis.">
        <title>An insight into the salivary gland and fat body transcriptome of Panstrongylus lignarius (Hemiptera: Heteroptera), the main vector of Chagas disease in Peru.</title>
        <authorList>
            <person name="Nevoa J.C."/>
            <person name="Mendes M.T."/>
            <person name="da Silva M.V."/>
            <person name="Soares S.C."/>
            <person name="Oliveira C.J.F."/>
            <person name="Ribeiro J.M.C."/>
        </authorList>
    </citation>
    <scope>NUCLEOTIDE SEQUENCE</scope>
</reference>
<name>A0A224Y3G7_9HEMI</name>